<organism evidence="1">
    <name type="scientific">marine sediment metagenome</name>
    <dbReference type="NCBI Taxonomy" id="412755"/>
    <lineage>
        <taxon>unclassified sequences</taxon>
        <taxon>metagenomes</taxon>
        <taxon>ecological metagenomes</taxon>
    </lineage>
</organism>
<comment type="caution">
    <text evidence="1">The sequence shown here is derived from an EMBL/GenBank/DDBJ whole genome shotgun (WGS) entry which is preliminary data.</text>
</comment>
<gene>
    <name evidence="1" type="ORF">MGSAQ_002630</name>
</gene>
<proteinExistence type="predicted"/>
<accession>A0A1B6NQZ7</accession>
<protein>
    <submittedName>
        <fullName evidence="1">Uncharacterized protein</fullName>
    </submittedName>
</protein>
<sequence length="19" mass="1967">NHETVSAAVKKAITLVKSA</sequence>
<dbReference type="EMBL" id="AYSL01001506">
    <property type="protein sequence ID" value="KTF05874.1"/>
    <property type="molecule type" value="Genomic_DNA"/>
</dbReference>
<name>A0A1B6NQZ7_9ZZZZ</name>
<reference evidence="1" key="1">
    <citation type="submission" date="2013-11" db="EMBL/GenBank/DDBJ databases">
        <title>Microbial diversity, functional groups and degradation webs in Northern and Southern Mediterranean and Red Sea marine crude oil polluted sites.</title>
        <authorList>
            <person name="Daffonchio D."/>
            <person name="Mapelli F."/>
            <person name="Ferrer M."/>
            <person name="Richter M."/>
            <person name="Cherif A."/>
            <person name="Malkawi H.I."/>
            <person name="Yakimov M.M."/>
            <person name="Abdel-Fattah Y.R."/>
            <person name="Blaghen M."/>
            <person name="Golyshin P.N."/>
            <person name="Kalogerakis N."/>
            <person name="Boon N."/>
            <person name="Magagnini M."/>
            <person name="Fava F."/>
        </authorList>
    </citation>
    <scope>NUCLEOTIDE SEQUENCE</scope>
</reference>
<evidence type="ECO:0000313" key="1">
    <source>
        <dbReference type="EMBL" id="KTF05874.1"/>
    </source>
</evidence>
<feature type="non-terminal residue" evidence="1">
    <location>
        <position position="1"/>
    </location>
</feature>
<dbReference type="AlphaFoldDB" id="A0A1B6NQZ7"/>